<dbReference type="GO" id="GO:0016491">
    <property type="term" value="F:oxidoreductase activity"/>
    <property type="evidence" value="ECO:0007669"/>
    <property type="project" value="UniProtKB-KW"/>
</dbReference>
<dbReference type="Gene3D" id="3.40.50.720">
    <property type="entry name" value="NAD(P)-binding Rossmann-like Domain"/>
    <property type="match status" value="1"/>
</dbReference>
<reference evidence="6" key="1">
    <citation type="journal article" date="2022" name="G3 (Bethesda)">
        <title>Unveiling the complete genome sequence of Alicyclobacillus acidoterrestris DSM 3922T, a taint-producing strain.</title>
        <authorList>
            <person name="Leonardo I.C."/>
            <person name="Barreto Crespo M.T."/>
            <person name="Gaspar F.B."/>
        </authorList>
    </citation>
    <scope>NUCLEOTIDE SEQUENCE [LARGE SCALE GENOMIC DNA]</scope>
    <source>
        <strain evidence="6">DSM 3922</strain>
    </source>
</reference>
<dbReference type="InterPro" id="IPR036291">
    <property type="entry name" value="NAD(P)-bd_dom_sf"/>
</dbReference>
<keyword evidence="2" id="KW-0560">Oxidoreductase</keyword>
<accession>T0C813</accession>
<evidence type="ECO:0000256" key="1">
    <source>
        <dbReference type="ARBA" id="ARBA00006484"/>
    </source>
</evidence>
<dbReference type="CDD" id="cd05370">
    <property type="entry name" value="SDR_c2"/>
    <property type="match status" value="1"/>
</dbReference>
<dbReference type="RefSeq" id="WP_021295775.1">
    <property type="nucleotide sequence ID" value="NZ_AURB01000101.1"/>
</dbReference>
<comment type="similarity">
    <text evidence="1 3">Belongs to the short-chain dehydrogenases/reductases (SDR) family.</text>
</comment>
<dbReference type="PANTHER" id="PTHR44196:SF1">
    <property type="entry name" value="DEHYDROGENASE_REDUCTASE SDR FAMILY MEMBER 7B"/>
    <property type="match status" value="1"/>
</dbReference>
<sequence>MKMEGNTILITGGASGIGLAFAERFLEAGNDVIICGRREDKLQAAKQKYPALHTRVCDVSKPADREALYTYVTSEFPELNVLVNNAGIQQRVDVLCATRDWNDYSQEIAANLEGPIHLTLLFVPHLRSRESAAVVNVSSGLAITPAAWAPIYSATKAGLHAFSMTLRLQLADTNVEVIEILPPAVNTDLGGIGLHTFGAPLDVFADGVFDGLRSGKSEIGFGGTQERLQFTKSEVNEAMRSMWLNFLHNNPEFRKDV</sequence>
<dbReference type="SMART" id="SM00822">
    <property type="entry name" value="PKS_KR"/>
    <property type="match status" value="1"/>
</dbReference>
<dbReference type="GO" id="GO:0016020">
    <property type="term" value="C:membrane"/>
    <property type="evidence" value="ECO:0007669"/>
    <property type="project" value="TreeGrafter"/>
</dbReference>
<evidence type="ECO:0000313" key="5">
    <source>
        <dbReference type="EMBL" id="UNO47580.1"/>
    </source>
</evidence>
<name>T0C813_ALIAG</name>
<dbReference type="InterPro" id="IPR002347">
    <property type="entry name" value="SDR_fam"/>
</dbReference>
<proteinExistence type="inferred from homology"/>
<gene>
    <name evidence="5" type="ORF">K1I37_12815</name>
</gene>
<dbReference type="Pfam" id="PF00106">
    <property type="entry name" value="adh_short"/>
    <property type="match status" value="1"/>
</dbReference>
<evidence type="ECO:0000313" key="6">
    <source>
        <dbReference type="Proteomes" id="UP000829401"/>
    </source>
</evidence>
<evidence type="ECO:0000256" key="2">
    <source>
        <dbReference type="ARBA" id="ARBA00023002"/>
    </source>
</evidence>
<dbReference type="EMBL" id="CP080467">
    <property type="protein sequence ID" value="UNO47580.1"/>
    <property type="molecule type" value="Genomic_DNA"/>
</dbReference>
<organism evidence="5 6">
    <name type="scientific">Alicyclobacillus acidoterrestris (strain ATCC 49025 / DSM 3922 / CIP 106132 / NCIMB 13137 / GD3B)</name>
    <dbReference type="NCBI Taxonomy" id="1356854"/>
    <lineage>
        <taxon>Bacteria</taxon>
        <taxon>Bacillati</taxon>
        <taxon>Bacillota</taxon>
        <taxon>Bacilli</taxon>
        <taxon>Bacillales</taxon>
        <taxon>Alicyclobacillaceae</taxon>
        <taxon>Alicyclobacillus</taxon>
    </lineage>
</organism>
<dbReference type="KEGG" id="aaco:K1I37_12815"/>
<feature type="domain" description="Ketoreductase" evidence="4">
    <location>
        <begin position="6"/>
        <end position="180"/>
    </location>
</feature>
<evidence type="ECO:0000259" key="4">
    <source>
        <dbReference type="SMART" id="SM00822"/>
    </source>
</evidence>
<dbReference type="eggNOG" id="COG3967">
    <property type="taxonomic scope" value="Bacteria"/>
</dbReference>
<dbReference type="Proteomes" id="UP000829401">
    <property type="component" value="Chromosome"/>
</dbReference>
<dbReference type="SUPFAM" id="SSF51735">
    <property type="entry name" value="NAD(P)-binding Rossmann-fold domains"/>
    <property type="match status" value="1"/>
</dbReference>
<protein>
    <submittedName>
        <fullName evidence="5">SDR family NAD(P)-dependent oxidoreductase</fullName>
    </submittedName>
</protein>
<dbReference type="STRING" id="1356854.N007_04255"/>
<dbReference type="PANTHER" id="PTHR44196">
    <property type="entry name" value="DEHYDROGENASE/REDUCTASE SDR FAMILY MEMBER 7B"/>
    <property type="match status" value="1"/>
</dbReference>
<dbReference type="OrthoDB" id="9810734at2"/>
<dbReference type="AlphaFoldDB" id="T0C813"/>
<evidence type="ECO:0000256" key="3">
    <source>
        <dbReference type="RuleBase" id="RU000363"/>
    </source>
</evidence>
<dbReference type="PRINTS" id="PR00080">
    <property type="entry name" value="SDRFAMILY"/>
</dbReference>
<accession>A0A9E6ZE53</accession>
<dbReference type="InterPro" id="IPR057326">
    <property type="entry name" value="KR_dom"/>
</dbReference>
<keyword evidence="6" id="KW-1185">Reference proteome</keyword>
<dbReference type="PRINTS" id="PR00081">
    <property type="entry name" value="GDHRDH"/>
</dbReference>
<dbReference type="PROSITE" id="PS00061">
    <property type="entry name" value="ADH_SHORT"/>
    <property type="match status" value="1"/>
</dbReference>
<dbReference type="InterPro" id="IPR020904">
    <property type="entry name" value="Sc_DH/Rdtase_CS"/>
</dbReference>